<dbReference type="RefSeq" id="XP_007722754.1">
    <property type="nucleotide sequence ID" value="XM_007724564.1"/>
</dbReference>
<dbReference type="GO" id="GO:0032922">
    <property type="term" value="P:circadian regulation of gene expression"/>
    <property type="evidence" value="ECO:0007669"/>
    <property type="project" value="TreeGrafter"/>
</dbReference>
<dbReference type="GO" id="GO:0003904">
    <property type="term" value="F:deoxyribodipyrimidine photo-lyase activity"/>
    <property type="evidence" value="ECO:0007669"/>
    <property type="project" value="TreeGrafter"/>
</dbReference>
<comment type="similarity">
    <text evidence="1">Belongs to the DNA photolyase class-1 family.</text>
</comment>
<evidence type="ECO:0000259" key="6">
    <source>
        <dbReference type="PROSITE" id="PS51645"/>
    </source>
</evidence>
<dbReference type="AlphaFoldDB" id="W9YLK5"/>
<dbReference type="Gene3D" id="1.25.40.80">
    <property type="match status" value="1"/>
</dbReference>
<dbReference type="GO" id="GO:0005634">
    <property type="term" value="C:nucleus"/>
    <property type="evidence" value="ECO:0007669"/>
    <property type="project" value="TreeGrafter"/>
</dbReference>
<keyword evidence="3 4" id="KW-0274">FAD</keyword>
<dbReference type="GeneID" id="19158553"/>
<evidence type="ECO:0000256" key="4">
    <source>
        <dbReference type="PIRSR" id="PIRSR602081-1"/>
    </source>
</evidence>
<dbReference type="GO" id="GO:0005737">
    <property type="term" value="C:cytoplasm"/>
    <property type="evidence" value="ECO:0007669"/>
    <property type="project" value="TreeGrafter"/>
</dbReference>
<evidence type="ECO:0000256" key="3">
    <source>
        <dbReference type="ARBA" id="ARBA00022827"/>
    </source>
</evidence>
<feature type="binding site" evidence="4">
    <location>
        <begin position="453"/>
        <end position="455"/>
    </location>
    <ligand>
        <name>FAD</name>
        <dbReference type="ChEBI" id="CHEBI:57692"/>
    </ligand>
</feature>
<dbReference type="SUPFAM" id="SSF52425">
    <property type="entry name" value="Cryptochrome/photolyase, N-terminal domain"/>
    <property type="match status" value="1"/>
</dbReference>
<organism evidence="7 8">
    <name type="scientific">Capronia coronata CBS 617.96</name>
    <dbReference type="NCBI Taxonomy" id="1182541"/>
    <lineage>
        <taxon>Eukaryota</taxon>
        <taxon>Fungi</taxon>
        <taxon>Dikarya</taxon>
        <taxon>Ascomycota</taxon>
        <taxon>Pezizomycotina</taxon>
        <taxon>Eurotiomycetes</taxon>
        <taxon>Chaetothyriomycetidae</taxon>
        <taxon>Chaetothyriales</taxon>
        <taxon>Herpotrichiellaceae</taxon>
        <taxon>Capronia</taxon>
    </lineage>
</organism>
<dbReference type="Gene3D" id="1.10.579.10">
    <property type="entry name" value="DNA Cyclobutane Dipyrimidine Photolyase, subunit A, domain 3"/>
    <property type="match status" value="1"/>
</dbReference>
<evidence type="ECO:0000256" key="1">
    <source>
        <dbReference type="ARBA" id="ARBA00005862"/>
    </source>
</evidence>
<evidence type="ECO:0000313" key="7">
    <source>
        <dbReference type="EMBL" id="EXJ90560.1"/>
    </source>
</evidence>
<protein>
    <recommendedName>
        <fullName evidence="6">Photolyase/cryptochrome alpha/beta domain-containing protein</fullName>
    </recommendedName>
</protein>
<dbReference type="PRINTS" id="PR00147">
    <property type="entry name" value="DNAPHOTLYASE"/>
</dbReference>
<dbReference type="GO" id="GO:0071949">
    <property type="term" value="F:FAD binding"/>
    <property type="evidence" value="ECO:0007669"/>
    <property type="project" value="TreeGrafter"/>
</dbReference>
<dbReference type="HOGENOM" id="CLU_010348_2_1_1"/>
<dbReference type="eggNOG" id="KOG0133">
    <property type="taxonomic scope" value="Eukaryota"/>
</dbReference>
<dbReference type="STRING" id="1182541.W9YLK5"/>
<dbReference type="InterPro" id="IPR036134">
    <property type="entry name" value="Crypto/Photolyase_FAD-like_sf"/>
</dbReference>
<dbReference type="InterPro" id="IPR002081">
    <property type="entry name" value="Cryptochrome/DNA_photolyase_1"/>
</dbReference>
<dbReference type="EMBL" id="AMWN01000003">
    <property type="protein sequence ID" value="EXJ90560.1"/>
    <property type="molecule type" value="Genomic_DNA"/>
</dbReference>
<keyword evidence="2 4" id="KW-0285">Flavoprotein</keyword>
<accession>W9YLK5</accession>
<dbReference type="SUPFAM" id="SSF48173">
    <property type="entry name" value="Cryptochrome/photolyase FAD-binding domain"/>
    <property type="match status" value="1"/>
</dbReference>
<sequence length="545" mass="62208">MSKRKEPSHPELHHPSTKRAKDVDAHTPYDQLATCLASQQSPGETRNILHWFRSKDLRIHDNRGLNAAATFAKESHAPLLCAYLNCPAEFRNHGTSPARTDFICENLGLTKSELEDLDIPLVFLEASERADLVPTIVKFIRGNNISHVFANYEYEVDELRRDIRILEEVNNASSDSDSHCAGFHVSLHHDQTVMEPGTMLTGAGKPMKIFTPYHKAWLAEVKANPGLLDTVPPPSKNSPKAKKALQSFFGSQVPTPPEETQFSCEQERSQIRKLWPPGHHAAIQRLNEFLNDKLADYAVTRSNPAKNSTSRLSAYLSAGVISVREVLSEVRKHNSGSADFSSRGADAGLSGWVRELVFRELYRQTTMTTPHTAMNLPQNLKFDFVQWENDEEGYDRWENGTLGVPFVDAGMRQIKAEAYMHNRLRMNVSSYLYCNLLVDYRRGERYFAETLIDWDLNNNTQGWEPSYTVFNPVSQAEKNDPGGEYIRQWIPELRNVKGKAVFDPYHRLDKKEFDKLGYPEPYVDWHETKQRALERFKSNMKDAEP</sequence>
<dbReference type="PANTHER" id="PTHR11455">
    <property type="entry name" value="CRYPTOCHROME"/>
    <property type="match status" value="1"/>
</dbReference>
<dbReference type="PROSITE" id="PS51645">
    <property type="entry name" value="PHR_CRY_ALPHA_BETA"/>
    <property type="match status" value="1"/>
</dbReference>
<dbReference type="InterPro" id="IPR036155">
    <property type="entry name" value="Crypto/Photolyase_N_sf"/>
</dbReference>
<evidence type="ECO:0000256" key="2">
    <source>
        <dbReference type="ARBA" id="ARBA00022630"/>
    </source>
</evidence>
<feature type="domain" description="Photolyase/cryptochrome alpha/beta" evidence="6">
    <location>
        <begin position="47"/>
        <end position="193"/>
    </location>
</feature>
<dbReference type="InterPro" id="IPR005101">
    <property type="entry name" value="Cryptochr/Photolyase_FAD-bd"/>
</dbReference>
<feature type="binding site" evidence="4">
    <location>
        <begin position="355"/>
        <end position="362"/>
    </location>
    <ligand>
        <name>FAD</name>
        <dbReference type="ChEBI" id="CHEBI:57692"/>
    </ligand>
</feature>
<evidence type="ECO:0000313" key="8">
    <source>
        <dbReference type="Proteomes" id="UP000019484"/>
    </source>
</evidence>
<dbReference type="Gene3D" id="3.40.50.620">
    <property type="entry name" value="HUPs"/>
    <property type="match status" value="1"/>
</dbReference>
<feature type="region of interest" description="Disordered" evidence="5">
    <location>
        <begin position="1"/>
        <end position="24"/>
    </location>
</feature>
<feature type="binding site" evidence="4">
    <location>
        <begin position="309"/>
        <end position="313"/>
    </location>
    <ligand>
        <name>FAD</name>
        <dbReference type="ChEBI" id="CHEBI:57692"/>
    </ligand>
</feature>
<dbReference type="InterPro" id="IPR006050">
    <property type="entry name" value="DNA_photolyase_N"/>
</dbReference>
<dbReference type="OrthoDB" id="435881at2759"/>
<dbReference type="Proteomes" id="UP000019484">
    <property type="component" value="Unassembled WGS sequence"/>
</dbReference>
<proteinExistence type="inferred from homology"/>
<dbReference type="InterPro" id="IPR014729">
    <property type="entry name" value="Rossmann-like_a/b/a_fold"/>
</dbReference>
<dbReference type="PANTHER" id="PTHR11455:SF18">
    <property type="entry name" value="SI:CH1073-390K14.1"/>
    <property type="match status" value="1"/>
</dbReference>
<keyword evidence="8" id="KW-1185">Reference proteome</keyword>
<dbReference type="Pfam" id="PF03441">
    <property type="entry name" value="FAD_binding_7"/>
    <property type="match status" value="1"/>
</dbReference>
<comment type="cofactor">
    <cofactor evidence="4">
        <name>FAD</name>
        <dbReference type="ChEBI" id="CHEBI:57692"/>
    </cofactor>
    <text evidence="4">Binds 1 FAD per subunit.</text>
</comment>
<dbReference type="GO" id="GO:0043153">
    <property type="term" value="P:entrainment of circadian clock by photoperiod"/>
    <property type="evidence" value="ECO:0007669"/>
    <property type="project" value="TreeGrafter"/>
</dbReference>
<name>W9YLK5_9EURO</name>
<dbReference type="Pfam" id="PF00875">
    <property type="entry name" value="DNA_photolyase"/>
    <property type="match status" value="1"/>
</dbReference>
<comment type="caution">
    <text evidence="7">The sequence shown here is derived from an EMBL/GenBank/DDBJ whole genome shotgun (WGS) entry which is preliminary data.</text>
</comment>
<evidence type="ECO:0000256" key="5">
    <source>
        <dbReference type="SAM" id="MobiDB-lite"/>
    </source>
</evidence>
<feature type="binding site" evidence="4">
    <location>
        <position position="352"/>
    </location>
    <ligand>
        <name>FAD</name>
        <dbReference type="ChEBI" id="CHEBI:57692"/>
    </ligand>
</feature>
<feature type="binding site" evidence="4">
    <location>
        <position position="297"/>
    </location>
    <ligand>
        <name>FAD</name>
        <dbReference type="ChEBI" id="CHEBI:57692"/>
    </ligand>
</feature>
<dbReference type="GO" id="GO:0003677">
    <property type="term" value="F:DNA binding"/>
    <property type="evidence" value="ECO:0007669"/>
    <property type="project" value="TreeGrafter"/>
</dbReference>
<gene>
    <name evidence="7" type="ORF">A1O1_03663</name>
</gene>
<reference evidence="7 8" key="1">
    <citation type="submission" date="2013-03" db="EMBL/GenBank/DDBJ databases">
        <title>The Genome Sequence of Capronia coronata CBS 617.96.</title>
        <authorList>
            <consortium name="The Broad Institute Genomics Platform"/>
            <person name="Cuomo C."/>
            <person name="de Hoog S."/>
            <person name="Gorbushina A."/>
            <person name="Walker B."/>
            <person name="Young S.K."/>
            <person name="Zeng Q."/>
            <person name="Gargeya S."/>
            <person name="Fitzgerald M."/>
            <person name="Haas B."/>
            <person name="Abouelleil A."/>
            <person name="Allen A.W."/>
            <person name="Alvarado L."/>
            <person name="Arachchi H.M."/>
            <person name="Berlin A.M."/>
            <person name="Chapman S.B."/>
            <person name="Gainer-Dewar J."/>
            <person name="Goldberg J."/>
            <person name="Griggs A."/>
            <person name="Gujja S."/>
            <person name="Hansen M."/>
            <person name="Howarth C."/>
            <person name="Imamovic A."/>
            <person name="Ireland A."/>
            <person name="Larimer J."/>
            <person name="McCowan C."/>
            <person name="Murphy C."/>
            <person name="Pearson M."/>
            <person name="Poon T.W."/>
            <person name="Priest M."/>
            <person name="Roberts A."/>
            <person name="Saif S."/>
            <person name="Shea T."/>
            <person name="Sisk P."/>
            <person name="Sykes S."/>
            <person name="Wortman J."/>
            <person name="Nusbaum C."/>
            <person name="Birren B."/>
        </authorList>
    </citation>
    <scope>NUCLEOTIDE SEQUENCE [LARGE SCALE GENOMIC DNA]</scope>
    <source>
        <strain evidence="7 8">CBS 617.96</strain>
    </source>
</reference>